<evidence type="ECO:0000313" key="5">
    <source>
        <dbReference type="Proteomes" id="UP000756346"/>
    </source>
</evidence>
<evidence type="ECO:0000256" key="2">
    <source>
        <dbReference type="SAM" id="MobiDB-lite"/>
    </source>
</evidence>
<dbReference type="EMBL" id="JAGTJQ010000018">
    <property type="protein sequence ID" value="KAH7009463.1"/>
    <property type="molecule type" value="Genomic_DNA"/>
</dbReference>
<dbReference type="PANTHER" id="PTHR47662:SF1">
    <property type="entry name" value="RING-TYPE DOMAIN-CONTAINING PROTEIN"/>
    <property type="match status" value="1"/>
</dbReference>
<sequence>MESSQQRANQRLRLLDKQVRAEPFSMWRNKQQVDSAKRAQRTPPAANPAAESSFDCQLCVICLDVIQDTSPIRALACQHIYHKACFDKWFKRDHDVCPLCQRQVLYDKAREVSV</sequence>
<dbReference type="SUPFAM" id="SSF57850">
    <property type="entry name" value="RING/U-box"/>
    <property type="match status" value="1"/>
</dbReference>
<keyword evidence="1" id="KW-0863">Zinc-finger</keyword>
<evidence type="ECO:0000259" key="3">
    <source>
        <dbReference type="PROSITE" id="PS50089"/>
    </source>
</evidence>
<proteinExistence type="predicted"/>
<dbReference type="OrthoDB" id="5050799at2759"/>
<feature type="domain" description="RING-type" evidence="3">
    <location>
        <begin position="59"/>
        <end position="101"/>
    </location>
</feature>
<dbReference type="PANTHER" id="PTHR47662">
    <property type="entry name" value="RING-TYPE DOMAIN-CONTAINING PROTEIN"/>
    <property type="match status" value="1"/>
</dbReference>
<name>A0A9P9BF45_9PEZI</name>
<dbReference type="RefSeq" id="XP_046004091.1">
    <property type="nucleotide sequence ID" value="XM_046163082.1"/>
</dbReference>
<dbReference type="CDD" id="cd16448">
    <property type="entry name" value="RING-H2"/>
    <property type="match status" value="1"/>
</dbReference>
<comment type="caution">
    <text evidence="4">The sequence shown here is derived from an EMBL/GenBank/DDBJ whole genome shotgun (WGS) entry which is preliminary data.</text>
</comment>
<dbReference type="GO" id="GO:0008270">
    <property type="term" value="F:zinc ion binding"/>
    <property type="evidence" value="ECO:0007669"/>
    <property type="project" value="UniProtKB-KW"/>
</dbReference>
<feature type="region of interest" description="Disordered" evidence="2">
    <location>
        <begin position="29"/>
        <end position="52"/>
    </location>
</feature>
<dbReference type="GeneID" id="70192628"/>
<accession>A0A9P9BF45</accession>
<evidence type="ECO:0000256" key="1">
    <source>
        <dbReference type="PROSITE-ProRule" id="PRU00175"/>
    </source>
</evidence>
<dbReference type="Proteomes" id="UP000756346">
    <property type="component" value="Unassembled WGS sequence"/>
</dbReference>
<evidence type="ECO:0000313" key="4">
    <source>
        <dbReference type="EMBL" id="KAH7009463.1"/>
    </source>
</evidence>
<dbReference type="InterPro" id="IPR001841">
    <property type="entry name" value="Znf_RING"/>
</dbReference>
<organism evidence="4 5">
    <name type="scientific">Microdochium trichocladiopsis</name>
    <dbReference type="NCBI Taxonomy" id="1682393"/>
    <lineage>
        <taxon>Eukaryota</taxon>
        <taxon>Fungi</taxon>
        <taxon>Dikarya</taxon>
        <taxon>Ascomycota</taxon>
        <taxon>Pezizomycotina</taxon>
        <taxon>Sordariomycetes</taxon>
        <taxon>Xylariomycetidae</taxon>
        <taxon>Xylariales</taxon>
        <taxon>Microdochiaceae</taxon>
        <taxon>Microdochium</taxon>
    </lineage>
</organism>
<dbReference type="PROSITE" id="PS50089">
    <property type="entry name" value="ZF_RING_2"/>
    <property type="match status" value="1"/>
</dbReference>
<dbReference type="InterPro" id="IPR013083">
    <property type="entry name" value="Znf_RING/FYVE/PHD"/>
</dbReference>
<dbReference type="SMART" id="SM00184">
    <property type="entry name" value="RING"/>
    <property type="match status" value="1"/>
</dbReference>
<keyword evidence="1" id="KW-0479">Metal-binding</keyword>
<dbReference type="Gene3D" id="3.30.40.10">
    <property type="entry name" value="Zinc/RING finger domain, C3HC4 (zinc finger)"/>
    <property type="match status" value="1"/>
</dbReference>
<gene>
    <name evidence="4" type="ORF">B0I36DRAFT_60161</name>
</gene>
<dbReference type="AlphaFoldDB" id="A0A9P9BF45"/>
<protein>
    <recommendedName>
        <fullName evidence="3">RING-type domain-containing protein</fullName>
    </recommendedName>
</protein>
<reference evidence="4" key="1">
    <citation type="journal article" date="2021" name="Nat. Commun.">
        <title>Genetic determinants of endophytism in the Arabidopsis root mycobiome.</title>
        <authorList>
            <person name="Mesny F."/>
            <person name="Miyauchi S."/>
            <person name="Thiergart T."/>
            <person name="Pickel B."/>
            <person name="Atanasova L."/>
            <person name="Karlsson M."/>
            <person name="Huettel B."/>
            <person name="Barry K.W."/>
            <person name="Haridas S."/>
            <person name="Chen C."/>
            <person name="Bauer D."/>
            <person name="Andreopoulos W."/>
            <person name="Pangilinan J."/>
            <person name="LaButti K."/>
            <person name="Riley R."/>
            <person name="Lipzen A."/>
            <person name="Clum A."/>
            <person name="Drula E."/>
            <person name="Henrissat B."/>
            <person name="Kohler A."/>
            <person name="Grigoriev I.V."/>
            <person name="Martin F.M."/>
            <person name="Hacquard S."/>
        </authorList>
    </citation>
    <scope>NUCLEOTIDE SEQUENCE</scope>
    <source>
        <strain evidence="4">MPI-CAGE-CH-0230</strain>
    </source>
</reference>
<keyword evidence="5" id="KW-1185">Reference proteome</keyword>
<dbReference type="Pfam" id="PF13639">
    <property type="entry name" value="zf-RING_2"/>
    <property type="match status" value="1"/>
</dbReference>
<keyword evidence="1" id="KW-0862">Zinc</keyword>